<gene>
    <name evidence="1" type="ORF">QGM71_16880</name>
</gene>
<evidence type="ECO:0000313" key="2">
    <source>
        <dbReference type="Proteomes" id="UP001335737"/>
    </source>
</evidence>
<comment type="caution">
    <text evidence="1">The sequence shown here is derived from an EMBL/GenBank/DDBJ whole genome shotgun (WGS) entry which is preliminary data.</text>
</comment>
<keyword evidence="2" id="KW-1185">Reference proteome</keyword>
<dbReference type="Proteomes" id="UP001335737">
    <property type="component" value="Unassembled WGS sequence"/>
</dbReference>
<dbReference type="EMBL" id="JARZFX010000011">
    <property type="protein sequence ID" value="MEC5425163.1"/>
    <property type="molecule type" value="Genomic_DNA"/>
</dbReference>
<accession>A0ABU6KJ73</accession>
<organism evidence="1 2">
    <name type="scientific">Virgibacillus tibetensis</name>
    <dbReference type="NCBI Taxonomy" id="3042313"/>
    <lineage>
        <taxon>Bacteria</taxon>
        <taxon>Bacillati</taxon>
        <taxon>Bacillota</taxon>
        <taxon>Bacilli</taxon>
        <taxon>Bacillales</taxon>
        <taxon>Bacillaceae</taxon>
        <taxon>Virgibacillus</taxon>
    </lineage>
</organism>
<protein>
    <recommendedName>
        <fullName evidence="3">Flagellin</fullName>
    </recommendedName>
</protein>
<evidence type="ECO:0000313" key="1">
    <source>
        <dbReference type="EMBL" id="MEC5425163.1"/>
    </source>
</evidence>
<sequence length="53" mass="5625">MGSNLKPLRSAGNVLSDTARLAKDKLARDAADLGRLADTAITNTRNITSSRNL</sequence>
<reference evidence="1 2" key="1">
    <citation type="journal article" date="2024" name="Int. J. Syst. Evol. Microbiol.">
        <title>Virgibacillus tibetensis sp. nov., isolated from salt lake on the Tibetan Plateau of China.</title>
        <authorList>
            <person name="Phurbu D."/>
            <person name="Liu Z.-X."/>
            <person name="Wang R."/>
            <person name="Zheng Y.-Y."/>
            <person name="Liu H.-C."/>
            <person name="Zhou Y.-G."/>
            <person name="Yu Y.-J."/>
            <person name="Li A.-H."/>
        </authorList>
    </citation>
    <scope>NUCLEOTIDE SEQUENCE [LARGE SCALE GENOMIC DNA]</scope>
    <source>
        <strain evidence="1 2">C22-A2</strain>
    </source>
</reference>
<evidence type="ECO:0008006" key="3">
    <source>
        <dbReference type="Google" id="ProtNLM"/>
    </source>
</evidence>
<proteinExistence type="predicted"/>
<name>A0ABU6KJ73_9BACI</name>